<evidence type="ECO:0000313" key="4">
    <source>
        <dbReference type="WBParaSite" id="maker-uti_cns_0006510-snap-gene-0.18-mRNA-1"/>
    </source>
</evidence>
<dbReference type="AlphaFoldDB" id="A0A1I8HK41"/>
<dbReference type="Gene3D" id="3.40.33.10">
    <property type="entry name" value="CAP"/>
    <property type="match status" value="1"/>
</dbReference>
<feature type="signal peptide" evidence="1">
    <location>
        <begin position="1"/>
        <end position="31"/>
    </location>
</feature>
<keyword evidence="1" id="KW-0732">Signal</keyword>
<dbReference type="Proteomes" id="UP000095280">
    <property type="component" value="Unplaced"/>
</dbReference>
<dbReference type="InterPro" id="IPR001283">
    <property type="entry name" value="CRISP-related"/>
</dbReference>
<dbReference type="SMART" id="SM00198">
    <property type="entry name" value="SCP"/>
    <property type="match status" value="1"/>
</dbReference>
<dbReference type="WBParaSite" id="maker-uti_cns_0006510-snap-gene-0.18-mRNA-1">
    <property type="protein sequence ID" value="maker-uti_cns_0006510-snap-gene-0.18-mRNA-1"/>
    <property type="gene ID" value="maker-uti_cns_0006510-snap-gene-0.18"/>
</dbReference>
<evidence type="ECO:0000313" key="3">
    <source>
        <dbReference type="Proteomes" id="UP000095280"/>
    </source>
</evidence>
<dbReference type="SUPFAM" id="SSF55797">
    <property type="entry name" value="PR-1-like"/>
    <property type="match status" value="1"/>
</dbReference>
<dbReference type="Pfam" id="PF00188">
    <property type="entry name" value="CAP"/>
    <property type="match status" value="1"/>
</dbReference>
<feature type="chain" id="PRO_5009320225" evidence="1">
    <location>
        <begin position="32"/>
        <end position="611"/>
    </location>
</feature>
<accession>A0A1I8HK41</accession>
<evidence type="ECO:0000256" key="1">
    <source>
        <dbReference type="SAM" id="SignalP"/>
    </source>
</evidence>
<dbReference type="InterPro" id="IPR035940">
    <property type="entry name" value="CAP_sf"/>
</dbReference>
<organism evidence="3 4">
    <name type="scientific">Macrostomum lignano</name>
    <dbReference type="NCBI Taxonomy" id="282301"/>
    <lineage>
        <taxon>Eukaryota</taxon>
        <taxon>Metazoa</taxon>
        <taxon>Spiralia</taxon>
        <taxon>Lophotrochozoa</taxon>
        <taxon>Platyhelminthes</taxon>
        <taxon>Rhabditophora</taxon>
        <taxon>Macrostomorpha</taxon>
        <taxon>Macrostomida</taxon>
        <taxon>Macrostomidae</taxon>
        <taxon>Macrostomum</taxon>
    </lineage>
</organism>
<name>A0A1I8HK41_9PLAT</name>
<keyword evidence="3" id="KW-1185">Reference proteome</keyword>
<reference evidence="4" key="1">
    <citation type="submission" date="2016-11" db="UniProtKB">
        <authorList>
            <consortium name="WormBaseParasite"/>
        </authorList>
    </citation>
    <scope>IDENTIFICATION</scope>
</reference>
<dbReference type="InterPro" id="IPR014044">
    <property type="entry name" value="CAP_dom"/>
</dbReference>
<dbReference type="PANTHER" id="PTHR10334">
    <property type="entry name" value="CYSTEINE-RICH SECRETORY PROTEIN-RELATED"/>
    <property type="match status" value="1"/>
</dbReference>
<sequence length="611" mass="64547">MATSSDTGSTSAWVLLLASLILTALLGSADAVESSLQDPHAMMNAMASAALASAAVGAAGTDGDSGSDDLGIAAQLFSALAQAQAGEAAHVFKDSRNKHLLVPPRLGKSVLTARIKQQLLDWHNRMRSGIALGRDDKLPPAANMALLEWDDHLAATASDWAAQCTAGQTDSPANRAVPGLQGHVGQSTAADWLADPQILAAAWWDQRRMFDAATGRCKRAGRHGNSCAGIRYLVSGTARYVGCDLRDCSGGSGGDSRQFAYLLVCNYGELGPGAGSNKSRAYTVGSACSACSAELPHCLRGLCASNEACEALHAAGASRKSKDQCKDAAFSCADESTCAGLSASAKTTCCASSSGRKRCPKLCGICKEGAPNTRKKSTTYQPENKDKIIARETVAVSVIGQVQVVKSSLLTAIGDVGHDDESRLRFALRFGGIPIRILIVESGQSAHVIELFSCSEGFAEFAAPKAGYGAPGNRISLWAIFQEFVVDAERRFDFGELLERLLGDGTGETGVVKDETATTAARRSGKTITINRRPDDHLVIGCLQSPSVMQLQFPPLAVHFTGFSEQLLWYRSHRTLLLEFQLTSKQSLDEHNGPCCGVDIAIGMADRFEAS</sequence>
<proteinExistence type="predicted"/>
<dbReference type="CDD" id="cd05380">
    <property type="entry name" value="CAP_euk"/>
    <property type="match status" value="1"/>
</dbReference>
<protein>
    <submittedName>
        <fullName evidence="4">SCP domain-containing protein</fullName>
    </submittedName>
</protein>
<evidence type="ECO:0000259" key="2">
    <source>
        <dbReference type="SMART" id="SM00198"/>
    </source>
</evidence>
<feature type="domain" description="SCP" evidence="2">
    <location>
        <begin position="114"/>
        <end position="275"/>
    </location>
</feature>